<feature type="compositionally biased region" description="Polar residues" evidence="1">
    <location>
        <begin position="824"/>
        <end position="842"/>
    </location>
</feature>
<evidence type="ECO:0000313" key="2">
    <source>
        <dbReference type="EMBL" id="KAK8865999.1"/>
    </source>
</evidence>
<feature type="compositionally biased region" description="Polar residues" evidence="1">
    <location>
        <begin position="1467"/>
        <end position="1545"/>
    </location>
</feature>
<feature type="compositionally biased region" description="Polar residues" evidence="1">
    <location>
        <begin position="767"/>
        <end position="777"/>
    </location>
</feature>
<feature type="compositionally biased region" description="Basic and acidic residues" evidence="1">
    <location>
        <begin position="1104"/>
        <end position="1114"/>
    </location>
</feature>
<feature type="region of interest" description="Disordered" evidence="1">
    <location>
        <begin position="1078"/>
        <end position="1152"/>
    </location>
</feature>
<feature type="compositionally biased region" description="Polar residues" evidence="1">
    <location>
        <begin position="1795"/>
        <end position="1813"/>
    </location>
</feature>
<feature type="compositionally biased region" description="Low complexity" evidence="1">
    <location>
        <begin position="122"/>
        <end position="135"/>
    </location>
</feature>
<feature type="compositionally biased region" description="Polar residues" evidence="1">
    <location>
        <begin position="192"/>
        <end position="227"/>
    </location>
</feature>
<organism evidence="2 3">
    <name type="scientific">Kwoniella newhampshirensis</name>
    <dbReference type="NCBI Taxonomy" id="1651941"/>
    <lineage>
        <taxon>Eukaryota</taxon>
        <taxon>Fungi</taxon>
        <taxon>Dikarya</taxon>
        <taxon>Basidiomycota</taxon>
        <taxon>Agaricomycotina</taxon>
        <taxon>Tremellomycetes</taxon>
        <taxon>Tremellales</taxon>
        <taxon>Cryptococcaceae</taxon>
        <taxon>Kwoniella</taxon>
    </lineage>
</organism>
<feature type="compositionally biased region" description="Basic and acidic residues" evidence="1">
    <location>
        <begin position="326"/>
        <end position="335"/>
    </location>
</feature>
<feature type="compositionally biased region" description="Polar residues" evidence="1">
    <location>
        <begin position="248"/>
        <end position="260"/>
    </location>
</feature>
<feature type="compositionally biased region" description="Polar residues" evidence="1">
    <location>
        <begin position="136"/>
        <end position="148"/>
    </location>
</feature>
<evidence type="ECO:0000313" key="3">
    <source>
        <dbReference type="Proteomes" id="UP001388673"/>
    </source>
</evidence>
<dbReference type="GeneID" id="92178409"/>
<feature type="compositionally biased region" description="Polar residues" evidence="1">
    <location>
        <begin position="443"/>
        <end position="463"/>
    </location>
</feature>
<accession>A0AAW0Z4V4</accession>
<feature type="compositionally biased region" description="Acidic residues" evidence="1">
    <location>
        <begin position="1683"/>
        <end position="1707"/>
    </location>
</feature>
<protein>
    <recommendedName>
        <fullName evidence="4">CCHC-type domain-containing protein</fullName>
    </recommendedName>
</protein>
<feature type="compositionally biased region" description="Acidic residues" evidence="1">
    <location>
        <begin position="1084"/>
        <end position="1093"/>
    </location>
</feature>
<feature type="region of interest" description="Disordered" evidence="1">
    <location>
        <begin position="113"/>
        <end position="685"/>
    </location>
</feature>
<dbReference type="KEGG" id="kne:92178409"/>
<name>A0AAW0Z4V4_9TREE</name>
<feature type="compositionally biased region" description="Basic and acidic residues" evidence="1">
    <location>
        <begin position="1328"/>
        <end position="1338"/>
    </location>
</feature>
<feature type="compositionally biased region" description="Acidic residues" evidence="1">
    <location>
        <begin position="1230"/>
        <end position="1241"/>
    </location>
</feature>
<feature type="region of interest" description="Disordered" evidence="1">
    <location>
        <begin position="1306"/>
        <end position="1897"/>
    </location>
</feature>
<dbReference type="EMBL" id="JBCAWK010000002">
    <property type="protein sequence ID" value="KAK8865999.1"/>
    <property type="molecule type" value="Genomic_DNA"/>
</dbReference>
<feature type="compositionally biased region" description="Basic and acidic residues" evidence="1">
    <location>
        <begin position="537"/>
        <end position="548"/>
    </location>
</feature>
<comment type="caution">
    <text evidence="2">The sequence shown here is derived from an EMBL/GenBank/DDBJ whole genome shotgun (WGS) entry which is preliminary data.</text>
</comment>
<feature type="compositionally biased region" description="Basic residues" evidence="1">
    <location>
        <begin position="561"/>
        <end position="573"/>
    </location>
</feature>
<feature type="region of interest" description="Disordered" evidence="1">
    <location>
        <begin position="1187"/>
        <end position="1285"/>
    </location>
</feature>
<feature type="compositionally biased region" description="Low complexity" evidence="1">
    <location>
        <begin position="860"/>
        <end position="885"/>
    </location>
</feature>
<keyword evidence="3" id="KW-1185">Reference proteome</keyword>
<feature type="region of interest" description="Disordered" evidence="1">
    <location>
        <begin position="698"/>
        <end position="719"/>
    </location>
</feature>
<feature type="compositionally biased region" description="Polar residues" evidence="1">
    <location>
        <begin position="1094"/>
        <end position="1103"/>
    </location>
</feature>
<feature type="compositionally biased region" description="Polar residues" evidence="1">
    <location>
        <begin position="288"/>
        <end position="315"/>
    </location>
</feature>
<feature type="compositionally biased region" description="Polar residues" evidence="1">
    <location>
        <begin position="363"/>
        <end position="388"/>
    </location>
</feature>
<feature type="compositionally biased region" description="Polar residues" evidence="1">
    <location>
        <begin position="1578"/>
        <end position="1590"/>
    </location>
</feature>
<feature type="compositionally biased region" description="Polar residues" evidence="1">
    <location>
        <begin position="1605"/>
        <end position="1630"/>
    </location>
</feature>
<gene>
    <name evidence="2" type="ORF">IAR55_001150</name>
</gene>
<dbReference type="Proteomes" id="UP001388673">
    <property type="component" value="Unassembled WGS sequence"/>
</dbReference>
<feature type="region of interest" description="Disordered" evidence="1">
    <location>
        <begin position="752"/>
        <end position="781"/>
    </location>
</feature>
<dbReference type="RefSeq" id="XP_066805478.1">
    <property type="nucleotide sequence ID" value="XM_066944277.1"/>
</dbReference>
<feature type="compositionally biased region" description="Low complexity" evidence="1">
    <location>
        <begin position="1126"/>
        <end position="1144"/>
    </location>
</feature>
<feature type="compositionally biased region" description="Polar residues" evidence="1">
    <location>
        <begin position="1023"/>
        <end position="1033"/>
    </location>
</feature>
<feature type="compositionally biased region" description="Acidic residues" evidence="1">
    <location>
        <begin position="757"/>
        <end position="766"/>
    </location>
</feature>
<feature type="compositionally biased region" description="Low complexity" evidence="1">
    <location>
        <begin position="483"/>
        <end position="494"/>
    </location>
</feature>
<evidence type="ECO:0000256" key="1">
    <source>
        <dbReference type="SAM" id="MobiDB-lite"/>
    </source>
</evidence>
<feature type="compositionally biased region" description="Polar residues" evidence="1">
    <location>
        <begin position="342"/>
        <end position="355"/>
    </location>
</feature>
<sequence>MAKRRRASDVAPTTTDAGATSGPSTVPAANDEGDRPSVKFLLADGSGEWKTRLKSKKTLEDIVPKVIDRLGVDASPQQIRLAHVRGEGREVDIWDEFDFSALKSRAFASPSPKAPLLIKVYPPSASSPSKSKAAPNITSVEQPINSPTPLRESVTETTTPNKKERRKKINEDRAKSAQNSPAAGSSAALVSFASSTAGPSNTPAEGSSTTSVNQTLSTPSSPVTPGTQAKKLRKKKKKTESPAHVSQAEISSSAVLSNPIESPISHPPTPEKPTTKPKAPKKKRESTIPATPQTTISSTPPRPLASTSSDTVHNAPSTRLKKSKKKDSTTPKKPELAASPKNLAQNPVTPQSFSGASPAPISANASKQKSKISLSDPTQSALFTTSALSPVPRTSAHTSSSDTSIPVAIPSEPDKPKSRKRKRDSVGTNQAPLSAGPSLPSVPASSPINEDAANSTRTQSESPTKPPKKKRAKQPSEGQRDGTAPVLPSTTPTLSVPPSPAAANLSQPSAPTRGPMSLLNRYKPTNPSPLGRVTHTKANDSHEEDSNHEALAVPSRSKSPEKRRRKREKKAVKPKTNQTDSLFATEPSTLRTADPDGPIVKPGQRAKPNELSPIEAEETTWTTPEAHQLPPVDTNQTQEPETAEDQVTSFKRAKAAKRQNSTALIVESDVPTPSKRSEASAPSPPALEELVPAELPCLPSLAPATRPNGERNEFHTGASKQIPISTPYLLHVRPIDPFPFVSAKFSSSSFERRPASVEDELVDESQDVGSNASSSAHGSEAVIIEEDLTPLGVEKIIEAPISVKTKGKKSVPAPLAIISRESENSTPTGKPVNLVTSGTKTVGQDDAVSDSPEMNGDIRASPSSPTESSSPVTSAPSSATASTTPILRGPNGRVVSATHAKLALRGACIICRGPSHLQKDCPNVKAGVDNLRALLRERNSERRTANTEQAIETLEMWIDRLDRIARTVKGPTTVLNDRIATEAESTPAIPVEMRRSPSPSPQVCRLTTPPLVSTLVAVASPDSVATSVSNRPTSPGPLLDKIVSPPREHSLPPIHLKALATRKAGSISGLSVSDAVIETGSSESDSDDEDESDVSYNSETGSVNREDKESKSGSESRNGLSASGNSVTRSRSTSRSSASSTSTRPPVDISTLDPSMALQHFLTAPLSQRQKKAARLSAAAMNEIDLEEEVSDASEIESSPEPLPPSSLARIRRDSESSVGEFEEPGAPSVDDDENDEDADEVMPFTQPPTVIPSQPLDTIETLSIDGRRSASQPSDGSRRSFADLAAMASPTPVLAEFPGSIALQEAIDEDDRPERDAMVVDSEDSNNDGRRDGELGKTGHVISQGLMSPPLSTEEEQRQMDPMPATQMLGRGDVDATPRPTIRLQASQRTRGSPSPSPAPEDSDAERQRALDPPIEIRLTPAPASPPPPEVSQPLASAPKPQRRRLRSASRDLAVEIPSPRRVTRARSQMSVSPQPTSQPTRRSARLTTPVRSSQFDQLDPSSPVQSFQPAEVDSQSTVKRGSSRRQTTPLASSPIDQLQSSPARSIRMRTPRASSMVREPDTEAEYMKTPLIPDSQPETQKSQSQETARSPRAGLRSRPSPLFMSQGSQIPQTQAYNLFPANVSSSDIGETPASKRTAVGSSPSVDGRGLGKRGSIMRISSPIIEENEETTPVPATPEPPAEQEQESEGEPAAEIESEAEPEAQVEAEVQPDITVNGENSESSSSSDEDDKGLSIPIPIPRRPLSSLQGIYPPLPRSSSLGIPPPASQPLPIGGSSFPTLSSLPREALRKMKSTLSFGGFSSSQPEPNGSSIGKHGGGRASMGGLGSTTKSSSRRIPNGKDEDGDDDGSSSSSGDDSSEEDDDDEPVGLKGRFAGAKKRRTKSLGGVGSGRVMGW</sequence>
<feature type="compositionally biased region" description="Polar residues" evidence="1">
    <location>
        <begin position="395"/>
        <end position="404"/>
    </location>
</feature>
<feature type="compositionally biased region" description="Polar residues" evidence="1">
    <location>
        <begin position="1115"/>
        <end position="1125"/>
    </location>
</feature>
<feature type="compositionally biased region" description="Gly residues" evidence="1">
    <location>
        <begin position="1887"/>
        <end position="1897"/>
    </location>
</feature>
<proteinExistence type="predicted"/>
<feature type="region of interest" description="Disordered" evidence="1">
    <location>
        <begin position="1"/>
        <end position="36"/>
    </location>
</feature>
<feature type="region of interest" description="Disordered" evidence="1">
    <location>
        <begin position="1021"/>
        <end position="1047"/>
    </location>
</feature>
<feature type="compositionally biased region" description="Gly residues" evidence="1">
    <location>
        <begin position="1816"/>
        <end position="1828"/>
    </location>
</feature>
<feature type="compositionally biased region" description="Polar residues" evidence="1">
    <location>
        <begin position="11"/>
        <end position="24"/>
    </location>
</feature>
<feature type="compositionally biased region" description="Polar residues" evidence="1">
    <location>
        <begin position="576"/>
        <end position="591"/>
    </location>
</feature>
<feature type="region of interest" description="Disordered" evidence="1">
    <location>
        <begin position="818"/>
        <end position="892"/>
    </location>
</feature>
<feature type="compositionally biased region" description="Polar residues" evidence="1">
    <location>
        <begin position="633"/>
        <end position="649"/>
    </location>
</feature>
<reference evidence="2 3" key="1">
    <citation type="journal article" date="2024" name="bioRxiv">
        <title>Comparative genomics of Cryptococcus and Kwoniella reveals pathogenesis evolution and contrasting karyotype dynamics via intercentromeric recombination or chromosome fusion.</title>
        <authorList>
            <person name="Coelho M.A."/>
            <person name="David-Palma M."/>
            <person name="Shea T."/>
            <person name="Bowers K."/>
            <person name="McGinley-Smith S."/>
            <person name="Mohammad A.W."/>
            <person name="Gnirke A."/>
            <person name="Yurkov A.M."/>
            <person name="Nowrousian M."/>
            <person name="Sun S."/>
            <person name="Cuomo C.A."/>
            <person name="Heitman J."/>
        </authorList>
    </citation>
    <scope>NUCLEOTIDE SEQUENCE [LARGE SCALE GENOMIC DNA]</scope>
    <source>
        <strain evidence="2 3">CBS 13917</strain>
    </source>
</reference>
<feature type="compositionally biased region" description="Acidic residues" evidence="1">
    <location>
        <begin position="1858"/>
        <end position="1868"/>
    </location>
</feature>
<evidence type="ECO:0008006" key="4">
    <source>
        <dbReference type="Google" id="ProtNLM"/>
    </source>
</evidence>